<dbReference type="EMBL" id="BEZZ01001451">
    <property type="protein sequence ID" value="GCC18749.1"/>
    <property type="molecule type" value="Genomic_DNA"/>
</dbReference>
<keyword evidence="2" id="KW-1185">Reference proteome</keyword>
<sequence length="72" mass="8413">MVGLATDNNNIDAVNREVRPNYEIIKMTKMAWMNKVAVNRDKTVTRTILTRDTESGLKYTRVEEYNFFVVKV</sequence>
<comment type="caution">
    <text evidence="1">The sequence shown here is derived from an EMBL/GenBank/DDBJ whole genome shotgun (WGS) entry which is preliminary data.</text>
</comment>
<evidence type="ECO:0000313" key="2">
    <source>
        <dbReference type="Proteomes" id="UP000287033"/>
    </source>
</evidence>
<organism evidence="1 2">
    <name type="scientific">Chiloscyllium punctatum</name>
    <name type="common">Brownbanded bambooshark</name>
    <name type="synonym">Hemiscyllium punctatum</name>
    <dbReference type="NCBI Taxonomy" id="137246"/>
    <lineage>
        <taxon>Eukaryota</taxon>
        <taxon>Metazoa</taxon>
        <taxon>Chordata</taxon>
        <taxon>Craniata</taxon>
        <taxon>Vertebrata</taxon>
        <taxon>Chondrichthyes</taxon>
        <taxon>Elasmobranchii</taxon>
        <taxon>Galeomorphii</taxon>
        <taxon>Galeoidea</taxon>
        <taxon>Orectolobiformes</taxon>
        <taxon>Hemiscylliidae</taxon>
        <taxon>Chiloscyllium</taxon>
    </lineage>
</organism>
<protein>
    <submittedName>
        <fullName evidence="1">Uncharacterized protein</fullName>
    </submittedName>
</protein>
<reference evidence="1 2" key="1">
    <citation type="journal article" date="2018" name="Nat. Ecol. Evol.">
        <title>Shark genomes provide insights into elasmobranch evolution and the origin of vertebrates.</title>
        <authorList>
            <person name="Hara Y"/>
            <person name="Yamaguchi K"/>
            <person name="Onimaru K"/>
            <person name="Kadota M"/>
            <person name="Koyanagi M"/>
            <person name="Keeley SD"/>
            <person name="Tatsumi K"/>
            <person name="Tanaka K"/>
            <person name="Motone F"/>
            <person name="Kageyama Y"/>
            <person name="Nozu R"/>
            <person name="Adachi N"/>
            <person name="Nishimura O"/>
            <person name="Nakagawa R"/>
            <person name="Tanegashima C"/>
            <person name="Kiyatake I"/>
            <person name="Matsumoto R"/>
            <person name="Murakumo K"/>
            <person name="Nishida K"/>
            <person name="Terakita A"/>
            <person name="Kuratani S"/>
            <person name="Sato K"/>
            <person name="Hyodo S Kuraku.S."/>
        </authorList>
    </citation>
    <scope>NUCLEOTIDE SEQUENCE [LARGE SCALE GENOMIC DNA]</scope>
</reference>
<accession>A0A401RKU3</accession>
<dbReference type="AlphaFoldDB" id="A0A401RKU3"/>
<proteinExistence type="predicted"/>
<dbReference type="Proteomes" id="UP000287033">
    <property type="component" value="Unassembled WGS sequence"/>
</dbReference>
<gene>
    <name evidence="1" type="ORF">chiPu_0018055</name>
</gene>
<evidence type="ECO:0000313" key="1">
    <source>
        <dbReference type="EMBL" id="GCC18749.1"/>
    </source>
</evidence>
<name>A0A401RKU3_CHIPU</name>